<dbReference type="CDD" id="cd01065">
    <property type="entry name" value="NAD_bind_Shikimate_DH"/>
    <property type="match status" value="1"/>
</dbReference>
<gene>
    <name evidence="8 12" type="primary">aroE</name>
    <name evidence="12" type="ORF">FN924_11055</name>
</gene>
<feature type="binding site" evidence="8">
    <location>
        <begin position="15"/>
        <end position="17"/>
    </location>
    <ligand>
        <name>shikimate</name>
        <dbReference type="ChEBI" id="CHEBI:36208"/>
    </ligand>
</feature>
<dbReference type="SUPFAM" id="SSF51735">
    <property type="entry name" value="NAD(P)-binding Rossmann-fold domains"/>
    <property type="match status" value="1"/>
</dbReference>
<dbReference type="Gene3D" id="3.40.50.10860">
    <property type="entry name" value="Leucine Dehydrogenase, chain A, domain 1"/>
    <property type="match status" value="1"/>
</dbReference>
<keyword evidence="6 8" id="KW-0057">Aromatic amino acid biosynthesis</keyword>
<evidence type="ECO:0000256" key="2">
    <source>
        <dbReference type="ARBA" id="ARBA00012962"/>
    </source>
</evidence>
<dbReference type="InterPro" id="IPR022893">
    <property type="entry name" value="Shikimate_DH_fam"/>
</dbReference>
<dbReference type="HAMAP" id="MF_00222">
    <property type="entry name" value="Shikimate_DH_AroE"/>
    <property type="match status" value="1"/>
</dbReference>
<feature type="binding site" evidence="8">
    <location>
        <position position="220"/>
    </location>
    <ligand>
        <name>NADP(+)</name>
        <dbReference type="ChEBI" id="CHEBI:58349"/>
    </ligand>
</feature>
<keyword evidence="4 8" id="KW-0521">NADP</keyword>
<feature type="binding site" evidence="8">
    <location>
        <position position="62"/>
    </location>
    <ligand>
        <name>shikimate</name>
        <dbReference type="ChEBI" id="CHEBI:36208"/>
    </ligand>
</feature>
<feature type="binding site" evidence="8">
    <location>
        <position position="78"/>
    </location>
    <ligand>
        <name>NADP(+)</name>
        <dbReference type="ChEBI" id="CHEBI:58349"/>
    </ligand>
</feature>
<feature type="binding site" evidence="8">
    <location>
        <position position="243"/>
    </location>
    <ligand>
        <name>NADP(+)</name>
        <dbReference type="ChEBI" id="CHEBI:58349"/>
    </ligand>
</feature>
<keyword evidence="5 8" id="KW-0560">Oxidoreductase</keyword>
<feature type="binding site" evidence="8">
    <location>
        <begin position="152"/>
        <end position="157"/>
    </location>
    <ligand>
        <name>NADP(+)</name>
        <dbReference type="ChEBI" id="CHEBI:58349"/>
    </ligand>
</feature>
<feature type="binding site" evidence="8">
    <location>
        <position position="222"/>
    </location>
    <ligand>
        <name>shikimate</name>
        <dbReference type="ChEBI" id="CHEBI:36208"/>
    </ligand>
</feature>
<dbReference type="Proteomes" id="UP000315215">
    <property type="component" value="Chromosome"/>
</dbReference>
<organism evidence="12 13">
    <name type="scientific">Radiobacillus deserti</name>
    <dbReference type="NCBI Taxonomy" id="2594883"/>
    <lineage>
        <taxon>Bacteria</taxon>
        <taxon>Bacillati</taxon>
        <taxon>Bacillota</taxon>
        <taxon>Bacilli</taxon>
        <taxon>Bacillales</taxon>
        <taxon>Bacillaceae</taxon>
        <taxon>Radiobacillus</taxon>
    </lineage>
</organism>
<dbReference type="InterPro" id="IPR046346">
    <property type="entry name" value="Aminoacid_DH-like_N_sf"/>
</dbReference>
<keyword evidence="3 8" id="KW-0028">Amino-acid biosynthesis</keyword>
<evidence type="ECO:0000259" key="9">
    <source>
        <dbReference type="Pfam" id="PF01488"/>
    </source>
</evidence>
<dbReference type="Pfam" id="PF18317">
    <property type="entry name" value="SDH_C"/>
    <property type="match status" value="1"/>
</dbReference>
<dbReference type="Pfam" id="PF01488">
    <property type="entry name" value="Shikimate_DH"/>
    <property type="match status" value="1"/>
</dbReference>
<feature type="domain" description="Shikimate dehydrogenase substrate binding N-terminal" evidence="10">
    <location>
        <begin position="7"/>
        <end position="89"/>
    </location>
</feature>
<evidence type="ECO:0000259" key="10">
    <source>
        <dbReference type="Pfam" id="PF08501"/>
    </source>
</evidence>
<dbReference type="GO" id="GO:0019632">
    <property type="term" value="P:shikimate metabolic process"/>
    <property type="evidence" value="ECO:0007669"/>
    <property type="project" value="InterPro"/>
</dbReference>
<dbReference type="PANTHER" id="PTHR21089:SF1">
    <property type="entry name" value="BIFUNCTIONAL 3-DEHYDROQUINATE DEHYDRATASE_SHIKIMATE DEHYDROGENASE, CHLOROPLASTIC"/>
    <property type="match status" value="1"/>
</dbReference>
<dbReference type="RefSeq" id="WP_143894466.1">
    <property type="nucleotide sequence ID" value="NZ_CP041666.1"/>
</dbReference>
<feature type="binding site" evidence="8">
    <location>
        <position position="102"/>
    </location>
    <ligand>
        <name>shikimate</name>
        <dbReference type="ChEBI" id="CHEBI:36208"/>
    </ligand>
</feature>
<dbReference type="Pfam" id="PF08501">
    <property type="entry name" value="Shikimate_dh_N"/>
    <property type="match status" value="1"/>
</dbReference>
<accession>A0A516KH21</accession>
<protein>
    <recommendedName>
        <fullName evidence="2 8">Shikimate dehydrogenase (NADP(+))</fullName>
        <shortName evidence="8">SDH</shortName>
        <ecNumber evidence="2 8">1.1.1.25</ecNumber>
    </recommendedName>
</protein>
<evidence type="ECO:0000313" key="12">
    <source>
        <dbReference type="EMBL" id="QDP40675.1"/>
    </source>
</evidence>
<dbReference type="NCBIfam" id="TIGR00507">
    <property type="entry name" value="aroE"/>
    <property type="match status" value="1"/>
</dbReference>
<dbReference type="UniPathway" id="UPA00053">
    <property type="reaction ID" value="UER00087"/>
</dbReference>
<dbReference type="InterPro" id="IPR036291">
    <property type="entry name" value="NAD(P)-bd_dom_sf"/>
</dbReference>
<dbReference type="InterPro" id="IPR013708">
    <property type="entry name" value="Shikimate_DH-bd_N"/>
</dbReference>
<feature type="binding site" evidence="8">
    <location>
        <position position="250"/>
    </location>
    <ligand>
        <name>shikimate</name>
        <dbReference type="ChEBI" id="CHEBI:36208"/>
    </ligand>
</feature>
<dbReference type="InterPro" id="IPR041121">
    <property type="entry name" value="SDH_C"/>
</dbReference>
<feature type="domain" description="SDH C-terminal" evidence="11">
    <location>
        <begin position="243"/>
        <end position="268"/>
    </location>
</feature>
<dbReference type="OrthoDB" id="9792692at2"/>
<dbReference type="EC" id="1.1.1.25" evidence="2 8"/>
<dbReference type="EMBL" id="CP041666">
    <property type="protein sequence ID" value="QDP40675.1"/>
    <property type="molecule type" value="Genomic_DNA"/>
</dbReference>
<reference evidence="12 13" key="1">
    <citation type="submission" date="2019-07" db="EMBL/GenBank/DDBJ databases">
        <authorList>
            <person name="Li J."/>
        </authorList>
    </citation>
    <scope>NUCLEOTIDE SEQUENCE [LARGE SCALE GENOMIC DNA]</scope>
    <source>
        <strain evidence="12 13">TKL69</strain>
    </source>
</reference>
<evidence type="ECO:0000256" key="6">
    <source>
        <dbReference type="ARBA" id="ARBA00023141"/>
    </source>
</evidence>
<dbReference type="InterPro" id="IPR011342">
    <property type="entry name" value="Shikimate_DH"/>
</dbReference>
<evidence type="ECO:0000256" key="8">
    <source>
        <dbReference type="HAMAP-Rule" id="MF_00222"/>
    </source>
</evidence>
<evidence type="ECO:0000256" key="7">
    <source>
        <dbReference type="ARBA" id="ARBA00049442"/>
    </source>
</evidence>
<comment type="subunit">
    <text evidence="8">Homodimer.</text>
</comment>
<comment type="function">
    <text evidence="8">Involved in the biosynthesis of the chorismate, which leads to the biosynthesis of aromatic amino acids. Catalyzes the reversible NADPH linked reduction of 3-dehydroshikimate (DHSA) to yield shikimate (SA).</text>
</comment>
<feature type="binding site" evidence="8">
    <location>
        <position position="87"/>
    </location>
    <ligand>
        <name>shikimate</name>
        <dbReference type="ChEBI" id="CHEBI:36208"/>
    </ligand>
</feature>
<comment type="catalytic activity">
    <reaction evidence="7 8">
        <text>shikimate + NADP(+) = 3-dehydroshikimate + NADPH + H(+)</text>
        <dbReference type="Rhea" id="RHEA:17737"/>
        <dbReference type="ChEBI" id="CHEBI:15378"/>
        <dbReference type="ChEBI" id="CHEBI:16630"/>
        <dbReference type="ChEBI" id="CHEBI:36208"/>
        <dbReference type="ChEBI" id="CHEBI:57783"/>
        <dbReference type="ChEBI" id="CHEBI:58349"/>
        <dbReference type="EC" id="1.1.1.25"/>
    </reaction>
</comment>
<comment type="similarity">
    <text evidence="8">Belongs to the shikimate dehydrogenase family.</text>
</comment>
<dbReference type="InterPro" id="IPR006151">
    <property type="entry name" value="Shikm_DH/Glu-tRNA_Rdtase"/>
</dbReference>
<evidence type="ECO:0000259" key="11">
    <source>
        <dbReference type="Pfam" id="PF18317"/>
    </source>
</evidence>
<dbReference type="KEGG" id="aqt:FN924_11055"/>
<dbReference type="GO" id="GO:0050661">
    <property type="term" value="F:NADP binding"/>
    <property type="evidence" value="ECO:0007669"/>
    <property type="project" value="InterPro"/>
</dbReference>
<evidence type="ECO:0000256" key="3">
    <source>
        <dbReference type="ARBA" id="ARBA00022605"/>
    </source>
</evidence>
<sequence length="279" mass="31146">MGITLGLIGFPAKHSLSPWIHGAFMDKAGIEGTYTIYETKQDDLEQQLKKLKMHGIDGFNVTVPYKQTIMNYLDDIDDAAAKIGAVNTVLQQNGKWIGYNTDGLGYQQSLRTAFPNLFSGDKHVLILGAGGASRGIYYTLSQGEFPQVDIANRTKEKAEAFLPLKSDRTDSKVIDYKEAERVLSTYDLIVQTTSVGMKPHVNEQVIKLEKLSTHSVVSDIVYQPIQTQLLEDAEKRGAYIHHGHAMLLYQAQAAFQIWTGKQPQVDSMLLDLEKRLRGD</sequence>
<dbReference type="GO" id="GO:0005829">
    <property type="term" value="C:cytosol"/>
    <property type="evidence" value="ECO:0007669"/>
    <property type="project" value="TreeGrafter"/>
</dbReference>
<name>A0A516KH21_9BACI</name>
<feature type="domain" description="Quinate/shikimate 5-dehydrogenase/glutamyl-tRNA reductase" evidence="9">
    <location>
        <begin position="121"/>
        <end position="203"/>
    </location>
</feature>
<comment type="pathway">
    <text evidence="1 8">Metabolic intermediate biosynthesis; chorismate biosynthesis; chorismate from D-erythrose 4-phosphate and phosphoenolpyruvate: step 4/7.</text>
</comment>
<dbReference type="AlphaFoldDB" id="A0A516KH21"/>
<dbReference type="PANTHER" id="PTHR21089">
    <property type="entry name" value="SHIKIMATE DEHYDROGENASE"/>
    <property type="match status" value="1"/>
</dbReference>
<dbReference type="GO" id="GO:0009423">
    <property type="term" value="P:chorismate biosynthetic process"/>
    <property type="evidence" value="ECO:0007669"/>
    <property type="project" value="UniProtKB-UniRule"/>
</dbReference>
<dbReference type="GO" id="GO:0008652">
    <property type="term" value="P:amino acid biosynthetic process"/>
    <property type="evidence" value="ECO:0007669"/>
    <property type="project" value="UniProtKB-KW"/>
</dbReference>
<keyword evidence="13" id="KW-1185">Reference proteome</keyword>
<evidence type="ECO:0000256" key="5">
    <source>
        <dbReference type="ARBA" id="ARBA00023002"/>
    </source>
</evidence>
<dbReference type="GO" id="GO:0009073">
    <property type="term" value="P:aromatic amino acid family biosynthetic process"/>
    <property type="evidence" value="ECO:0007669"/>
    <property type="project" value="UniProtKB-KW"/>
</dbReference>
<evidence type="ECO:0000256" key="4">
    <source>
        <dbReference type="ARBA" id="ARBA00022857"/>
    </source>
</evidence>
<dbReference type="SUPFAM" id="SSF53223">
    <property type="entry name" value="Aminoacid dehydrogenase-like, N-terminal domain"/>
    <property type="match status" value="1"/>
</dbReference>
<evidence type="ECO:0000313" key="13">
    <source>
        <dbReference type="Proteomes" id="UP000315215"/>
    </source>
</evidence>
<proteinExistence type="inferred from homology"/>
<feature type="binding site" evidence="8">
    <location>
        <begin position="128"/>
        <end position="132"/>
    </location>
    <ligand>
        <name>NADP(+)</name>
        <dbReference type="ChEBI" id="CHEBI:58349"/>
    </ligand>
</feature>
<feature type="active site" description="Proton acceptor" evidence="8">
    <location>
        <position position="66"/>
    </location>
</feature>
<evidence type="ECO:0000256" key="1">
    <source>
        <dbReference type="ARBA" id="ARBA00004871"/>
    </source>
</evidence>
<dbReference type="Gene3D" id="3.40.50.720">
    <property type="entry name" value="NAD(P)-binding Rossmann-like Domain"/>
    <property type="match status" value="1"/>
</dbReference>
<dbReference type="GO" id="GO:0004764">
    <property type="term" value="F:shikimate 3-dehydrogenase (NADP+) activity"/>
    <property type="evidence" value="ECO:0007669"/>
    <property type="project" value="UniProtKB-UniRule"/>
</dbReference>